<dbReference type="Proteomes" id="UP000003688">
    <property type="component" value="Unassembled WGS sequence"/>
</dbReference>
<evidence type="ECO:0008006" key="3">
    <source>
        <dbReference type="Google" id="ProtNLM"/>
    </source>
</evidence>
<dbReference type="InterPro" id="IPR021109">
    <property type="entry name" value="Peptidase_aspartic_dom_sf"/>
</dbReference>
<evidence type="ECO:0000313" key="1">
    <source>
        <dbReference type="EMBL" id="EEF59360.1"/>
    </source>
</evidence>
<proteinExistence type="predicted"/>
<comment type="caution">
    <text evidence="1">The sequence shown here is derived from an EMBL/GenBank/DDBJ whole genome shotgun (WGS) entry which is preliminary data.</text>
</comment>
<sequence>MLESRPATRCQGVLFPGDNPRRKFSNPLSLTHDRCHTPKNNHARAVVYQELGGMKKFFFQLRARGTILSLLLLCSCASPAKPEAITAASGLPADVTMNPDAGCGNWLFVTLHLEDGEELPFFIDTGAAATFLDKSLTSKLGAPLASEILPDTGRHESKRYLAPKLFLGNVQLKTGDTVQLLDFTNETTSAGRRVMGVLGISCLKYYCIQLDFDAGKIRFLDPNHLETASLGQAFPINFTNKWHQPLLQTGGLVEGIGKPTLIDSGYLVADGTLNPGQFAGVVRNGELITINGKPGWARLPNCVWNGETHSNLIIARADWNAIGLNFLARHLVTLNFPARTMYLKQIRAGPFIQNMEAADRFLIDLKENNQLPGWSKTDHGQMINPRAYSNPVTFTSKKNGDSSVYHYTVIRASKDSSWKLQKAWRTDQNDKVIEELPVP</sequence>
<keyword evidence="2" id="KW-1185">Reference proteome</keyword>
<reference evidence="1 2" key="1">
    <citation type="journal article" date="2011" name="J. Bacteriol.">
        <title>Genome sequence of 'Pedosphaera parvula' Ellin514, an aerobic Verrucomicrobial isolate from pasture soil.</title>
        <authorList>
            <person name="Kant R."/>
            <person name="van Passel M.W."/>
            <person name="Sangwan P."/>
            <person name="Palva A."/>
            <person name="Lucas S."/>
            <person name="Copeland A."/>
            <person name="Lapidus A."/>
            <person name="Glavina Del Rio T."/>
            <person name="Dalin E."/>
            <person name="Tice H."/>
            <person name="Bruce D."/>
            <person name="Goodwin L."/>
            <person name="Pitluck S."/>
            <person name="Chertkov O."/>
            <person name="Larimer F.W."/>
            <person name="Land M.L."/>
            <person name="Hauser L."/>
            <person name="Brettin T.S."/>
            <person name="Detter J.C."/>
            <person name="Han S."/>
            <person name="de Vos W.M."/>
            <person name="Janssen P.H."/>
            <person name="Smidt H."/>
        </authorList>
    </citation>
    <scope>NUCLEOTIDE SEQUENCE [LARGE SCALE GENOMIC DNA]</scope>
    <source>
        <strain evidence="1 2">Ellin514</strain>
    </source>
</reference>
<gene>
    <name evidence="1" type="ORF">Cflav_PD1908</name>
</gene>
<organism evidence="1 2">
    <name type="scientific">Pedosphaera parvula (strain Ellin514)</name>
    <dbReference type="NCBI Taxonomy" id="320771"/>
    <lineage>
        <taxon>Bacteria</taxon>
        <taxon>Pseudomonadati</taxon>
        <taxon>Verrucomicrobiota</taxon>
        <taxon>Pedosphaerae</taxon>
        <taxon>Pedosphaerales</taxon>
        <taxon>Pedosphaeraceae</taxon>
        <taxon>Pedosphaera</taxon>
    </lineage>
</organism>
<accession>B9XLF7</accession>
<protein>
    <recommendedName>
        <fullName evidence="3">Peptidase A2 domain-containing protein</fullName>
    </recommendedName>
</protein>
<evidence type="ECO:0000313" key="2">
    <source>
        <dbReference type="Proteomes" id="UP000003688"/>
    </source>
</evidence>
<dbReference type="Gene3D" id="2.40.70.10">
    <property type="entry name" value="Acid Proteases"/>
    <property type="match status" value="1"/>
</dbReference>
<dbReference type="STRING" id="320771.Cflav_PD1908"/>
<name>B9XLF7_PEDPL</name>
<dbReference type="EMBL" id="ABOX02000029">
    <property type="protein sequence ID" value="EEF59360.1"/>
    <property type="molecule type" value="Genomic_DNA"/>
</dbReference>
<dbReference type="AlphaFoldDB" id="B9XLF7"/>